<keyword evidence="3" id="KW-0963">Cytoplasm</keyword>
<comment type="catalytic activity">
    <reaction evidence="7">
        <text>2-deoxy-D-ribose 5-phosphate = D-glyceraldehyde 3-phosphate + acetaldehyde</text>
        <dbReference type="Rhea" id="RHEA:12821"/>
        <dbReference type="ChEBI" id="CHEBI:15343"/>
        <dbReference type="ChEBI" id="CHEBI:59776"/>
        <dbReference type="ChEBI" id="CHEBI:62877"/>
        <dbReference type="EC" id="4.1.2.4"/>
    </reaction>
</comment>
<keyword evidence="4" id="KW-0456">Lyase</keyword>
<proteinExistence type="inferred from homology"/>
<accession>A0ABR3ZWB4</accession>
<evidence type="ECO:0000256" key="6">
    <source>
        <dbReference type="ARBA" id="ARBA00032755"/>
    </source>
</evidence>
<evidence type="ECO:0000256" key="7">
    <source>
        <dbReference type="ARBA" id="ARBA00048791"/>
    </source>
</evidence>
<evidence type="ECO:0000256" key="5">
    <source>
        <dbReference type="ARBA" id="ARBA00023270"/>
    </source>
</evidence>
<gene>
    <name evidence="8" type="ORF">N7G274_009370</name>
</gene>
<comment type="caution">
    <text evidence="8">The sequence shown here is derived from an EMBL/GenBank/DDBJ whole genome shotgun (WGS) entry which is preliminary data.</text>
</comment>
<dbReference type="EMBL" id="JBEFKJ010000036">
    <property type="protein sequence ID" value="KAL2037895.1"/>
    <property type="molecule type" value="Genomic_DNA"/>
</dbReference>
<dbReference type="Gene3D" id="3.20.20.70">
    <property type="entry name" value="Aldolase class I"/>
    <property type="match status" value="1"/>
</dbReference>
<protein>
    <recommendedName>
        <fullName evidence="2">deoxyribose-phosphate aldolase</fullName>
        <ecNumber evidence="2">4.1.2.4</ecNumber>
    </recommendedName>
    <alternativeName>
        <fullName evidence="6">2-deoxy-D-ribose 5-phosphate aldolase</fullName>
    </alternativeName>
</protein>
<dbReference type="PIRSF" id="PIRSF001357">
    <property type="entry name" value="DeoC"/>
    <property type="match status" value="1"/>
</dbReference>
<evidence type="ECO:0000256" key="2">
    <source>
        <dbReference type="ARBA" id="ARBA00012515"/>
    </source>
</evidence>
<dbReference type="InterPro" id="IPR011343">
    <property type="entry name" value="DeoC"/>
</dbReference>
<evidence type="ECO:0000256" key="4">
    <source>
        <dbReference type="ARBA" id="ARBA00023239"/>
    </source>
</evidence>
<name>A0ABR3ZWB4_9LECA</name>
<dbReference type="EC" id="4.1.2.4" evidence="2"/>
<comment type="similarity">
    <text evidence="1">Belongs to the DeoC/FbaB aldolase family. DeoC type 1 subfamily.</text>
</comment>
<dbReference type="SMART" id="SM01133">
    <property type="entry name" value="DeoC"/>
    <property type="match status" value="1"/>
</dbReference>
<dbReference type="Pfam" id="PF01791">
    <property type="entry name" value="DeoC"/>
    <property type="match status" value="1"/>
</dbReference>
<dbReference type="CDD" id="cd00959">
    <property type="entry name" value="DeoC"/>
    <property type="match status" value="1"/>
</dbReference>
<reference evidence="8 9" key="1">
    <citation type="submission" date="2024-09" db="EMBL/GenBank/DDBJ databases">
        <title>Rethinking Asexuality: The Enigmatic Case of Functional Sexual Genes in Lepraria (Stereocaulaceae).</title>
        <authorList>
            <person name="Doellman M."/>
            <person name="Sun Y."/>
            <person name="Barcenas-Pena A."/>
            <person name="Lumbsch H.T."/>
            <person name="Grewe F."/>
        </authorList>
    </citation>
    <scope>NUCLEOTIDE SEQUENCE [LARGE SCALE GENOMIC DNA]</scope>
    <source>
        <strain evidence="8 9">Mercado 3170</strain>
    </source>
</reference>
<keyword evidence="5" id="KW-0704">Schiff base</keyword>
<evidence type="ECO:0000313" key="8">
    <source>
        <dbReference type="EMBL" id="KAL2037895.1"/>
    </source>
</evidence>
<organism evidence="8 9">
    <name type="scientific">Stereocaulon virgatum</name>
    <dbReference type="NCBI Taxonomy" id="373712"/>
    <lineage>
        <taxon>Eukaryota</taxon>
        <taxon>Fungi</taxon>
        <taxon>Dikarya</taxon>
        <taxon>Ascomycota</taxon>
        <taxon>Pezizomycotina</taxon>
        <taxon>Lecanoromycetes</taxon>
        <taxon>OSLEUM clade</taxon>
        <taxon>Lecanoromycetidae</taxon>
        <taxon>Lecanorales</taxon>
        <taxon>Lecanorineae</taxon>
        <taxon>Stereocaulaceae</taxon>
        <taxon>Stereocaulon</taxon>
    </lineage>
</organism>
<sequence length="269" mass="29300">MTKGYTDEEWFAIINRVEQDLDPTPTVYRAPHVGSEAFAKTIDHTLLKLDATEEQIDVICEEARKFNFKSVCIRLKWVDRVADDLHGSSVDVACVVGFHEGTQDSDKKATEAKNAVDAGATELDMVMNYVLLKQKQYVKVYNDIVAVRSVAPHPIVLKVILETSQLSPNEIIAGCKIAEAAKADFVKTSTGFNGKGATREIVRLMKSVVGDKMKVKASGGIKTVNDCIGMMEAGAERIGASSGVSIMEEVKTRPKQAMGEPDLEGADGY</sequence>
<dbReference type="Proteomes" id="UP001590950">
    <property type="component" value="Unassembled WGS sequence"/>
</dbReference>
<dbReference type="SUPFAM" id="SSF51569">
    <property type="entry name" value="Aldolase"/>
    <property type="match status" value="1"/>
</dbReference>
<evidence type="ECO:0000256" key="1">
    <source>
        <dbReference type="ARBA" id="ARBA00010936"/>
    </source>
</evidence>
<dbReference type="NCBIfam" id="TIGR00126">
    <property type="entry name" value="deoC"/>
    <property type="match status" value="1"/>
</dbReference>
<dbReference type="InterPro" id="IPR013785">
    <property type="entry name" value="Aldolase_TIM"/>
</dbReference>
<dbReference type="InterPro" id="IPR002915">
    <property type="entry name" value="DeoC/FbaB/LacD_aldolase"/>
</dbReference>
<keyword evidence="9" id="KW-1185">Reference proteome</keyword>
<evidence type="ECO:0000313" key="9">
    <source>
        <dbReference type="Proteomes" id="UP001590950"/>
    </source>
</evidence>
<dbReference type="HAMAP" id="MF_00114">
    <property type="entry name" value="DeoC_type1"/>
    <property type="match status" value="1"/>
</dbReference>
<dbReference type="InterPro" id="IPR028581">
    <property type="entry name" value="DeoC_typeI"/>
</dbReference>
<dbReference type="PANTHER" id="PTHR10889">
    <property type="entry name" value="DEOXYRIBOSE-PHOSPHATE ALDOLASE"/>
    <property type="match status" value="1"/>
</dbReference>
<evidence type="ECO:0000256" key="3">
    <source>
        <dbReference type="ARBA" id="ARBA00022490"/>
    </source>
</evidence>
<dbReference type="PANTHER" id="PTHR10889:SF1">
    <property type="entry name" value="DEOXYRIBOSE-PHOSPHATE ALDOLASE"/>
    <property type="match status" value="1"/>
</dbReference>